<dbReference type="HOGENOM" id="CLU_2620917_0_0_0"/>
<protein>
    <submittedName>
        <fullName evidence="1">Uncharacterized protein</fullName>
    </submittedName>
</protein>
<dbReference type="AlphaFoldDB" id="D3SNC5"/>
<reference evidence="2" key="1">
    <citation type="journal article" date="2010" name="Stand. Genomic Sci.">
        <title>Complete genome sequence of Thermocrinis albus type strain (HI 11/12T).</title>
        <authorList>
            <person name="Wirth R."/>
            <person name="Sikorski J."/>
            <person name="Brambilla E."/>
            <person name="Misra M."/>
            <person name="Lapidus A."/>
            <person name="Copeland A."/>
            <person name="Nolan M."/>
            <person name="Lucas S."/>
            <person name="Chen F."/>
            <person name="Tice H."/>
            <person name="Cheng J.F."/>
            <person name="Han C."/>
            <person name="Detter J.C."/>
            <person name="Tapia R."/>
            <person name="Bruce D."/>
            <person name="Goodwin L."/>
            <person name="Pitluck S."/>
            <person name="Pati A."/>
            <person name="Anderson I."/>
            <person name="Ivanova N."/>
            <person name="Mavromatis K."/>
            <person name="Mikhailova N."/>
            <person name="Chen A."/>
            <person name="Palaniappan K."/>
            <person name="Bilek Y."/>
            <person name="Hader T."/>
            <person name="Land M."/>
            <person name="Hauser L."/>
            <person name="Chang Y.J."/>
            <person name="Jeffries C.D."/>
            <person name="Tindall B.J."/>
            <person name="Rohde M."/>
            <person name="Goker M."/>
            <person name="Bristow J."/>
            <person name="Eisen J.A."/>
            <person name="Markowitz V."/>
            <person name="Hugenholtz P."/>
            <person name="Kyrpides N.C."/>
            <person name="Klenk H.P."/>
        </authorList>
    </citation>
    <scope>NUCLEOTIDE SEQUENCE [LARGE SCALE GENOMIC DNA]</scope>
    <source>
        <strain evidence="2">DSM 14484 / JCM 11386 / HI 11/12</strain>
    </source>
</reference>
<evidence type="ECO:0000313" key="2">
    <source>
        <dbReference type="Proteomes" id="UP000002043"/>
    </source>
</evidence>
<organism evidence="1 2">
    <name type="scientific">Thermocrinis albus (strain DSM 14484 / JCM 11386 / HI 11/12)</name>
    <dbReference type="NCBI Taxonomy" id="638303"/>
    <lineage>
        <taxon>Bacteria</taxon>
        <taxon>Pseudomonadati</taxon>
        <taxon>Aquificota</taxon>
        <taxon>Aquificia</taxon>
        <taxon>Aquificales</taxon>
        <taxon>Aquificaceae</taxon>
        <taxon>Thermocrinis</taxon>
    </lineage>
</organism>
<dbReference type="OrthoDB" id="15647at2"/>
<proteinExistence type="predicted"/>
<keyword evidence="2" id="KW-1185">Reference proteome</keyword>
<dbReference type="KEGG" id="tal:Thal_0024"/>
<accession>D3SNC5</accession>
<sequence>MDELFKKLEMDLQDPFKPDAVLQDLEELMRSIPHMKEEDRKKLLEMMPTIRAWVERNYRIALGWLESLQKTLRIDMKV</sequence>
<evidence type="ECO:0000313" key="1">
    <source>
        <dbReference type="EMBL" id="ADC88662.1"/>
    </source>
</evidence>
<dbReference type="STRING" id="638303.Thal_0024"/>
<dbReference type="EMBL" id="CP001931">
    <property type="protein sequence ID" value="ADC88662.1"/>
    <property type="molecule type" value="Genomic_DNA"/>
</dbReference>
<dbReference type="Proteomes" id="UP000002043">
    <property type="component" value="Chromosome"/>
</dbReference>
<gene>
    <name evidence="1" type="ordered locus">Thal_0024</name>
</gene>
<dbReference type="RefSeq" id="WP_012991069.1">
    <property type="nucleotide sequence ID" value="NC_013894.1"/>
</dbReference>
<name>D3SNC5_THEAH</name>